<comment type="caution">
    <text evidence="1">The sequence shown here is derived from an EMBL/GenBank/DDBJ whole genome shotgun (WGS) entry which is preliminary data.</text>
</comment>
<dbReference type="AlphaFoldDB" id="A0A7W7DUN1"/>
<evidence type="ECO:0000313" key="1">
    <source>
        <dbReference type="EMBL" id="MBB4717115.1"/>
    </source>
</evidence>
<evidence type="ECO:0000313" key="2">
    <source>
        <dbReference type="Proteomes" id="UP000565089"/>
    </source>
</evidence>
<dbReference type="Proteomes" id="UP000565089">
    <property type="component" value="Unassembled WGS sequence"/>
</dbReference>
<sequence>MALIALLLDTARPPGWIQMDVHDFMAIVREYRNFVHLRKQRERGVVPDRDTVGMCWGTLLALLNDLETIR</sequence>
<keyword evidence="2" id="KW-1185">Reference proteome</keyword>
<dbReference type="GeneID" id="95798948"/>
<dbReference type="RefSeq" id="WP_184914727.1">
    <property type="nucleotide sequence ID" value="NZ_JACHMS010000001.1"/>
</dbReference>
<name>A0A7W7DUN1_9ACTN</name>
<accession>A0A7W7DUN1</accession>
<gene>
    <name evidence="1" type="ORF">BJ965_006997</name>
</gene>
<organism evidence="1 2">
    <name type="scientific">Streptomyces luteogriseus</name>
    <dbReference type="NCBI Taxonomy" id="68233"/>
    <lineage>
        <taxon>Bacteria</taxon>
        <taxon>Bacillati</taxon>
        <taxon>Actinomycetota</taxon>
        <taxon>Actinomycetes</taxon>
        <taxon>Kitasatosporales</taxon>
        <taxon>Streptomycetaceae</taxon>
        <taxon>Streptomyces</taxon>
    </lineage>
</organism>
<protein>
    <submittedName>
        <fullName evidence="1">Uncharacterized protein</fullName>
    </submittedName>
</protein>
<proteinExistence type="predicted"/>
<reference evidence="1 2" key="1">
    <citation type="submission" date="2020-08" db="EMBL/GenBank/DDBJ databases">
        <title>Sequencing the genomes of 1000 actinobacteria strains.</title>
        <authorList>
            <person name="Klenk H.-P."/>
        </authorList>
    </citation>
    <scope>NUCLEOTIDE SEQUENCE [LARGE SCALE GENOMIC DNA]</scope>
    <source>
        <strain evidence="1 2">DSM 40483</strain>
    </source>
</reference>
<dbReference type="EMBL" id="JACHMS010000001">
    <property type="protein sequence ID" value="MBB4717115.1"/>
    <property type="molecule type" value="Genomic_DNA"/>
</dbReference>